<reference evidence="2 3" key="1">
    <citation type="submission" date="2014-04" db="EMBL/GenBank/DDBJ databases">
        <authorList>
            <consortium name="DOE Joint Genome Institute"/>
            <person name="Kuo A."/>
            <person name="Kohler A."/>
            <person name="Nagy L.G."/>
            <person name="Floudas D."/>
            <person name="Copeland A."/>
            <person name="Barry K.W."/>
            <person name="Cichocki N."/>
            <person name="Veneault-Fourrey C."/>
            <person name="LaButti K."/>
            <person name="Lindquist E.A."/>
            <person name="Lipzen A."/>
            <person name="Lundell T."/>
            <person name="Morin E."/>
            <person name="Murat C."/>
            <person name="Sun H."/>
            <person name="Tunlid A."/>
            <person name="Henrissat B."/>
            <person name="Grigoriev I.V."/>
            <person name="Hibbett D.S."/>
            <person name="Martin F."/>
            <person name="Nordberg H.P."/>
            <person name="Cantor M.N."/>
            <person name="Hua S.X."/>
        </authorList>
    </citation>
    <scope>NUCLEOTIDE SEQUENCE [LARGE SCALE GENOMIC DNA]</scope>
    <source>
        <strain evidence="2 3">LaAM-08-1</strain>
    </source>
</reference>
<dbReference type="AlphaFoldDB" id="A0A0C9XDY4"/>
<keyword evidence="3" id="KW-1185">Reference proteome</keyword>
<feature type="region of interest" description="Disordered" evidence="1">
    <location>
        <begin position="1"/>
        <end position="63"/>
    </location>
</feature>
<reference evidence="3" key="2">
    <citation type="submission" date="2015-01" db="EMBL/GenBank/DDBJ databases">
        <title>Evolutionary Origins and Diversification of the Mycorrhizal Mutualists.</title>
        <authorList>
            <consortium name="DOE Joint Genome Institute"/>
            <consortium name="Mycorrhizal Genomics Consortium"/>
            <person name="Kohler A."/>
            <person name="Kuo A."/>
            <person name="Nagy L.G."/>
            <person name="Floudas D."/>
            <person name="Copeland A."/>
            <person name="Barry K.W."/>
            <person name="Cichocki N."/>
            <person name="Veneault-Fourrey C."/>
            <person name="LaButti K."/>
            <person name="Lindquist E.A."/>
            <person name="Lipzen A."/>
            <person name="Lundell T."/>
            <person name="Morin E."/>
            <person name="Murat C."/>
            <person name="Riley R."/>
            <person name="Ohm R."/>
            <person name="Sun H."/>
            <person name="Tunlid A."/>
            <person name="Henrissat B."/>
            <person name="Grigoriev I.V."/>
            <person name="Hibbett D.S."/>
            <person name="Martin F."/>
        </authorList>
    </citation>
    <scope>NUCLEOTIDE SEQUENCE [LARGE SCALE GENOMIC DNA]</scope>
    <source>
        <strain evidence="3">LaAM-08-1</strain>
    </source>
</reference>
<organism evidence="2 3">
    <name type="scientific">Laccaria amethystina LaAM-08-1</name>
    <dbReference type="NCBI Taxonomy" id="1095629"/>
    <lineage>
        <taxon>Eukaryota</taxon>
        <taxon>Fungi</taxon>
        <taxon>Dikarya</taxon>
        <taxon>Basidiomycota</taxon>
        <taxon>Agaricomycotina</taxon>
        <taxon>Agaricomycetes</taxon>
        <taxon>Agaricomycetidae</taxon>
        <taxon>Agaricales</taxon>
        <taxon>Agaricineae</taxon>
        <taxon>Hydnangiaceae</taxon>
        <taxon>Laccaria</taxon>
    </lineage>
</organism>
<feature type="compositionally biased region" description="Polar residues" evidence="1">
    <location>
        <begin position="180"/>
        <end position="189"/>
    </location>
</feature>
<evidence type="ECO:0000313" key="2">
    <source>
        <dbReference type="EMBL" id="KIK03081.1"/>
    </source>
</evidence>
<feature type="compositionally biased region" description="Pro residues" evidence="1">
    <location>
        <begin position="14"/>
        <end position="29"/>
    </location>
</feature>
<dbReference type="Proteomes" id="UP000054477">
    <property type="component" value="Unassembled WGS sequence"/>
</dbReference>
<accession>A0A0C9XDY4</accession>
<evidence type="ECO:0000256" key="1">
    <source>
        <dbReference type="SAM" id="MobiDB-lite"/>
    </source>
</evidence>
<dbReference type="EMBL" id="KN838584">
    <property type="protein sequence ID" value="KIK03081.1"/>
    <property type="molecule type" value="Genomic_DNA"/>
</dbReference>
<evidence type="ECO:0000313" key="3">
    <source>
        <dbReference type="Proteomes" id="UP000054477"/>
    </source>
</evidence>
<feature type="region of interest" description="Disordered" evidence="1">
    <location>
        <begin position="175"/>
        <end position="213"/>
    </location>
</feature>
<proteinExistence type="predicted"/>
<sequence length="228" mass="25290">MLLPVHTSSRHHPGPTPSPPHAPPRPPSPQHLLDITFLHRHPEAASHSPMLLSKSEESPSTVGEIRSAVSIEMNNDGRRVDCVPTPMGTQTATRWRPIRNPHLHRDERAQVRARKEGWVLDGERRPSRKRCRLVLSVVVDLHLAVKLLETPYESCGYTYTLLISPQPLKRQEKLTEGKQRSVSLETASLGSPRCPNLEEPQPVGPETGSAESLGGARWSFTSATFILG</sequence>
<dbReference type="HOGENOM" id="CLU_1214941_0_0_1"/>
<gene>
    <name evidence="2" type="ORF">K443DRAFT_5664</name>
</gene>
<name>A0A0C9XDY4_9AGAR</name>
<protein>
    <submittedName>
        <fullName evidence="2">Uncharacterized protein</fullName>
    </submittedName>
</protein>